<organism evidence="2 3">
    <name type="scientific">Coccomyxa viridis</name>
    <dbReference type="NCBI Taxonomy" id="1274662"/>
    <lineage>
        <taxon>Eukaryota</taxon>
        <taxon>Viridiplantae</taxon>
        <taxon>Chlorophyta</taxon>
        <taxon>core chlorophytes</taxon>
        <taxon>Trebouxiophyceae</taxon>
        <taxon>Trebouxiophyceae incertae sedis</taxon>
        <taxon>Coccomyxaceae</taxon>
        <taxon>Coccomyxa</taxon>
    </lineage>
</organism>
<evidence type="ECO:0000313" key="2">
    <source>
        <dbReference type="EMBL" id="CAK0769577.1"/>
    </source>
</evidence>
<reference evidence="2 3" key="1">
    <citation type="submission" date="2023-10" db="EMBL/GenBank/DDBJ databases">
        <authorList>
            <person name="Maclean D."/>
            <person name="Macfadyen A."/>
        </authorList>
    </citation>
    <scope>NUCLEOTIDE SEQUENCE [LARGE SCALE GENOMIC DNA]</scope>
</reference>
<dbReference type="AlphaFoldDB" id="A0AAV1I0Z2"/>
<comment type="caution">
    <text evidence="2">The sequence shown here is derived from an EMBL/GenBank/DDBJ whole genome shotgun (WGS) entry which is preliminary data.</text>
</comment>
<sequence length="74" mass="7780">MGCEAAVQGIVLAEAHVNGIFDVPCCGAEPEAEEDAALSDECARNAAEDMTGDAEGHGKRMKECKIGKRTRSVE</sequence>
<feature type="compositionally biased region" description="Basic and acidic residues" evidence="1">
    <location>
        <begin position="54"/>
        <end position="74"/>
    </location>
</feature>
<evidence type="ECO:0000256" key="1">
    <source>
        <dbReference type="SAM" id="MobiDB-lite"/>
    </source>
</evidence>
<keyword evidence="3" id="KW-1185">Reference proteome</keyword>
<dbReference type="Proteomes" id="UP001314263">
    <property type="component" value="Unassembled WGS sequence"/>
</dbReference>
<evidence type="ECO:0000313" key="3">
    <source>
        <dbReference type="Proteomes" id="UP001314263"/>
    </source>
</evidence>
<protein>
    <submittedName>
        <fullName evidence="2">Uncharacterized protein</fullName>
    </submittedName>
</protein>
<name>A0AAV1I0Z2_9CHLO</name>
<accession>A0AAV1I0Z2</accession>
<dbReference type="EMBL" id="CAUYUE010000004">
    <property type="protein sequence ID" value="CAK0769577.1"/>
    <property type="molecule type" value="Genomic_DNA"/>
</dbReference>
<feature type="region of interest" description="Disordered" evidence="1">
    <location>
        <begin position="49"/>
        <end position="74"/>
    </location>
</feature>
<gene>
    <name evidence="2" type="ORF">CVIRNUC_003681</name>
</gene>
<proteinExistence type="predicted"/>